<dbReference type="PANTHER" id="PTHR43190:SF3">
    <property type="entry name" value="N-ACETYL-D-GLUCOSAMINE KINASE"/>
    <property type="match status" value="1"/>
</dbReference>
<sequence length="306" mass="31811">MLIIGVDAGGTKTEAVLLREEGAVSFAYAGPSNPASVGLETACRNIGKAIEGLGTVKPDAVGLGIAGLVDERLAGSLKKCLGLEDAVFVEDVEAAHVSAFLFGDGVVGILGTGSSFLGVKGGVKVRLGGWGHLLGDEGGAYYLGREAVRRALREIEGLDSPSCFAEDVLKHYGVKNTGELLYVIYSSENPRGKIAEYAPRVFALAETCAEAQELLRRAAAHVAEYIAAALRALGPLPVALTGSVYLNNEASLRPLIEGALESLGHRVEIRGPAVRQSCAAALLAARAKGLLSKRLVEAAAATCRFK</sequence>
<dbReference type="CDD" id="cd24007">
    <property type="entry name" value="ASKHA_NBD_eukNAGK-like"/>
    <property type="match status" value="1"/>
</dbReference>
<name>F2L2G0_THEU7</name>
<proteinExistence type="predicted"/>
<gene>
    <name evidence="2" type="ordered locus">TUZN_0327</name>
</gene>
<dbReference type="InterPro" id="IPR002731">
    <property type="entry name" value="ATPase_BadF"/>
</dbReference>
<reference key="2">
    <citation type="submission" date="2011-03" db="EMBL/GenBank/DDBJ databases">
        <title>Complete genome sequence of the thermoacidophilic crenarchaeon Thermoproteus uzoniensis 768-20.</title>
        <authorList>
            <person name="Mardanov A.V."/>
            <person name="Gumerov V.M."/>
            <person name="Beletsky A.V."/>
            <person name="Prokofeva M.I."/>
            <person name="Bonch-Osmolovskaya E.A."/>
            <person name="Ravin N.V."/>
            <person name="Skryabin K.G."/>
        </authorList>
    </citation>
    <scope>NUCLEOTIDE SEQUENCE</scope>
    <source>
        <strain>768-20</strain>
    </source>
</reference>
<reference evidence="2 3" key="1">
    <citation type="journal article" date="2011" name="J. Bacteriol.">
        <title>Complete genome sequence of the thermoacidophilic crenarchaeon Thermoproteus uzoniensis 768-20.</title>
        <authorList>
            <person name="Mardanov A.V."/>
            <person name="Gumerov V.M."/>
            <person name="Beletsky A.V."/>
            <person name="Prokofeva M.I."/>
            <person name="Bonch-Osmolovskaya E.A."/>
            <person name="Ravin N.V."/>
            <person name="Skryabin K.G."/>
        </authorList>
    </citation>
    <scope>NUCLEOTIDE SEQUENCE [LARGE SCALE GENOMIC DNA]</scope>
    <source>
        <strain evidence="2 3">768-20</strain>
    </source>
</reference>
<keyword evidence="3" id="KW-1185">Reference proteome</keyword>
<dbReference type="EMBL" id="CP002590">
    <property type="protein sequence ID" value="AEA11825.1"/>
    <property type="molecule type" value="Genomic_DNA"/>
</dbReference>
<dbReference type="STRING" id="999630.TUZN_0327"/>
<dbReference type="AlphaFoldDB" id="F2L2G0"/>
<dbReference type="RefSeq" id="WP_013679161.1">
    <property type="nucleotide sequence ID" value="NC_015315.1"/>
</dbReference>
<protein>
    <submittedName>
        <fullName evidence="2">ATPase BadF/BadG/BcrA/BcrD type</fullName>
    </submittedName>
</protein>
<organism evidence="2 3">
    <name type="scientific">Thermoproteus uzoniensis (strain 768-20)</name>
    <dbReference type="NCBI Taxonomy" id="999630"/>
    <lineage>
        <taxon>Archaea</taxon>
        <taxon>Thermoproteota</taxon>
        <taxon>Thermoprotei</taxon>
        <taxon>Thermoproteales</taxon>
        <taxon>Thermoproteaceae</taxon>
        <taxon>Thermoproteus</taxon>
    </lineage>
</organism>
<dbReference type="Gene3D" id="3.30.420.40">
    <property type="match status" value="2"/>
</dbReference>
<dbReference type="SUPFAM" id="SSF53067">
    <property type="entry name" value="Actin-like ATPase domain"/>
    <property type="match status" value="2"/>
</dbReference>
<dbReference type="HOGENOM" id="CLU_016274_1_0_2"/>
<dbReference type="PANTHER" id="PTHR43190">
    <property type="entry name" value="N-ACETYL-D-GLUCOSAMINE KINASE"/>
    <property type="match status" value="1"/>
</dbReference>
<accession>F2L2G0</accession>
<dbReference type="InterPro" id="IPR052519">
    <property type="entry name" value="Euk-type_GlcNAc_Kinase"/>
</dbReference>
<evidence type="ECO:0000313" key="2">
    <source>
        <dbReference type="EMBL" id="AEA11825.1"/>
    </source>
</evidence>
<dbReference type="InterPro" id="IPR043129">
    <property type="entry name" value="ATPase_NBD"/>
</dbReference>
<dbReference type="eggNOG" id="arCOG03659">
    <property type="taxonomic scope" value="Archaea"/>
</dbReference>
<dbReference type="KEGG" id="tuz:TUZN_0327"/>
<dbReference type="GeneID" id="10359874"/>
<feature type="domain" description="ATPase BadF/BadG/BcrA/BcrD type" evidence="1">
    <location>
        <begin position="4"/>
        <end position="250"/>
    </location>
</feature>
<dbReference type="Pfam" id="PF01869">
    <property type="entry name" value="BcrAD_BadFG"/>
    <property type="match status" value="1"/>
</dbReference>
<evidence type="ECO:0000313" key="3">
    <source>
        <dbReference type="Proteomes" id="UP000008138"/>
    </source>
</evidence>
<dbReference type="OrthoDB" id="39947at2157"/>
<evidence type="ECO:0000259" key="1">
    <source>
        <dbReference type="Pfam" id="PF01869"/>
    </source>
</evidence>
<dbReference type="Proteomes" id="UP000008138">
    <property type="component" value="Chromosome"/>
</dbReference>